<organism evidence="8 9">
    <name type="scientific">Cellulomonas marina</name>
    <dbReference type="NCBI Taxonomy" id="988821"/>
    <lineage>
        <taxon>Bacteria</taxon>
        <taxon>Bacillati</taxon>
        <taxon>Actinomycetota</taxon>
        <taxon>Actinomycetes</taxon>
        <taxon>Micrococcales</taxon>
        <taxon>Cellulomonadaceae</taxon>
        <taxon>Cellulomonas</taxon>
    </lineage>
</organism>
<keyword evidence="9" id="KW-1185">Reference proteome</keyword>
<dbReference type="PANTHER" id="PTHR34187">
    <property type="entry name" value="FGR18P"/>
    <property type="match status" value="1"/>
</dbReference>
<reference evidence="9" key="1">
    <citation type="submission" date="2016-10" db="EMBL/GenBank/DDBJ databases">
        <authorList>
            <person name="Varghese N."/>
            <person name="Submissions S."/>
        </authorList>
    </citation>
    <scope>NUCLEOTIDE SEQUENCE [LARGE SCALE GENOMIC DNA]</scope>
    <source>
        <strain evidence="9">CGMCC 4.6945</strain>
    </source>
</reference>
<feature type="domain" description="DUF202" evidence="7">
    <location>
        <begin position="27"/>
        <end position="93"/>
    </location>
</feature>
<dbReference type="PANTHER" id="PTHR34187:SF2">
    <property type="entry name" value="DUF202 DOMAIN-CONTAINING PROTEIN"/>
    <property type="match status" value="1"/>
</dbReference>
<dbReference type="InterPro" id="IPR052053">
    <property type="entry name" value="IM_YidH-like"/>
</dbReference>
<evidence type="ECO:0000256" key="4">
    <source>
        <dbReference type="ARBA" id="ARBA00022989"/>
    </source>
</evidence>
<dbReference type="OrthoDB" id="582337at2"/>
<evidence type="ECO:0000259" key="7">
    <source>
        <dbReference type="Pfam" id="PF02656"/>
    </source>
</evidence>
<dbReference type="GO" id="GO:0005886">
    <property type="term" value="C:plasma membrane"/>
    <property type="evidence" value="ECO:0007669"/>
    <property type="project" value="UniProtKB-SubCell"/>
</dbReference>
<dbReference type="STRING" id="988821.SAMN05421867_12011"/>
<protein>
    <submittedName>
        <fullName evidence="8">Putative membrane protein</fullName>
    </submittedName>
</protein>
<evidence type="ECO:0000256" key="3">
    <source>
        <dbReference type="ARBA" id="ARBA00022692"/>
    </source>
</evidence>
<keyword evidence="4 6" id="KW-1133">Transmembrane helix</keyword>
<dbReference type="InterPro" id="IPR003807">
    <property type="entry name" value="DUF202"/>
</dbReference>
<name>A0A1I1ALW2_9CELL</name>
<keyword evidence="5 6" id="KW-0472">Membrane</keyword>
<dbReference type="AlphaFoldDB" id="A0A1I1ALW2"/>
<comment type="subcellular location">
    <subcellularLocation>
        <location evidence="1">Cell membrane</location>
        <topology evidence="1">Multi-pass membrane protein</topology>
    </subcellularLocation>
</comment>
<gene>
    <name evidence="8" type="ORF">SAMN05421867_12011</name>
</gene>
<evidence type="ECO:0000256" key="1">
    <source>
        <dbReference type="ARBA" id="ARBA00004651"/>
    </source>
</evidence>
<evidence type="ECO:0000256" key="6">
    <source>
        <dbReference type="SAM" id="Phobius"/>
    </source>
</evidence>
<dbReference type="RefSeq" id="WP_090034704.1">
    <property type="nucleotide sequence ID" value="NZ_BONM01000033.1"/>
</dbReference>
<dbReference type="Proteomes" id="UP000199012">
    <property type="component" value="Unassembled WGS sequence"/>
</dbReference>
<accession>A0A1I1ALW2</accession>
<keyword evidence="2" id="KW-1003">Cell membrane</keyword>
<evidence type="ECO:0000256" key="5">
    <source>
        <dbReference type="ARBA" id="ARBA00023136"/>
    </source>
</evidence>
<keyword evidence="3 6" id="KW-0812">Transmembrane</keyword>
<feature type="transmembrane region" description="Helical" evidence="6">
    <location>
        <begin position="104"/>
        <end position="126"/>
    </location>
</feature>
<evidence type="ECO:0000313" key="9">
    <source>
        <dbReference type="Proteomes" id="UP000199012"/>
    </source>
</evidence>
<proteinExistence type="predicted"/>
<evidence type="ECO:0000313" key="8">
    <source>
        <dbReference type="EMBL" id="SFB39021.1"/>
    </source>
</evidence>
<feature type="transmembrane region" description="Helical" evidence="6">
    <location>
        <begin position="36"/>
        <end position="57"/>
    </location>
</feature>
<sequence>MPPSTPPTDRRRFPRWVYRHGQEPDSRFTLANERTFLAWVRTALALVAAGVALEALALPLEPRLRLAASVLLLVLALVLPVAVWVRWGQTERAMRTGDPLPSAWISGLLAGGLLVVTALVLLALLVGP</sequence>
<feature type="transmembrane region" description="Helical" evidence="6">
    <location>
        <begin position="64"/>
        <end position="84"/>
    </location>
</feature>
<dbReference type="EMBL" id="FOKA01000020">
    <property type="protein sequence ID" value="SFB39021.1"/>
    <property type="molecule type" value="Genomic_DNA"/>
</dbReference>
<evidence type="ECO:0000256" key="2">
    <source>
        <dbReference type="ARBA" id="ARBA00022475"/>
    </source>
</evidence>
<dbReference type="Pfam" id="PF02656">
    <property type="entry name" value="DUF202"/>
    <property type="match status" value="1"/>
</dbReference>